<dbReference type="Pfam" id="PF02009">
    <property type="entry name" value="RIFIN"/>
    <property type="match status" value="1"/>
</dbReference>
<feature type="signal peptide" evidence="2">
    <location>
        <begin position="1"/>
        <end position="19"/>
    </location>
</feature>
<evidence type="ECO:0000313" key="4">
    <source>
        <dbReference type="Proteomes" id="UP000240500"/>
    </source>
</evidence>
<sequence length="328" mass="36873">MKVHYINILLFALPLNVLTYNNNKPSITPRHTHTNRSLCECDLYVPNYDNDSQMKSVMENFNKQAQQRFHEYKKRMQITRQKCKDQCDKEIQKIILKDKLEKKMEQQLTTLETKIDTDEIPTCICKKSIEDKTENFCLNCGKTMGGVAPSWGLVSGLGYVAWTNYVTQTAIQKGIDAGIPIVVAQLKEVAIRFRNSPIDILGMINPETFRCPQTLITSISGATQKACAGNAIDKPAVCDRVGAHGNQIWYAQNVLDATTEGASAANAAEVAEAAKFVPKTTILTNTLIASVVAIVVIILVMVIIYLVLRYRRKKKMKKKLQYIILLEE</sequence>
<keyword evidence="1" id="KW-1133">Transmembrane helix</keyword>
<protein>
    <submittedName>
        <fullName evidence="3">Rifin PIR protein, putative</fullName>
    </submittedName>
</protein>
<proteinExistence type="predicted"/>
<accession>A0A2P9D4Y3</accession>
<keyword evidence="1" id="KW-0472">Membrane</keyword>
<organism evidence="3 4">
    <name type="scientific">Plasmodium reichenowi</name>
    <dbReference type="NCBI Taxonomy" id="5854"/>
    <lineage>
        <taxon>Eukaryota</taxon>
        <taxon>Sar</taxon>
        <taxon>Alveolata</taxon>
        <taxon>Apicomplexa</taxon>
        <taxon>Aconoidasida</taxon>
        <taxon>Haemosporida</taxon>
        <taxon>Plasmodiidae</taxon>
        <taxon>Plasmodium</taxon>
        <taxon>Plasmodium (Laverania)</taxon>
    </lineage>
</organism>
<gene>
    <name evidence="3" type="ORF">PRG01_0403900</name>
</gene>
<dbReference type="VEuPathDB" id="PlasmoDB:PRG01_0403900"/>
<dbReference type="VEuPathDB" id="PlasmoDB:PRCDC_0044300"/>
<evidence type="ECO:0000313" key="3">
    <source>
        <dbReference type="EMBL" id="SOV76102.1"/>
    </source>
</evidence>
<dbReference type="NCBIfam" id="TIGR01477">
    <property type="entry name" value="RIFIN"/>
    <property type="match status" value="1"/>
</dbReference>
<evidence type="ECO:0000256" key="2">
    <source>
        <dbReference type="SAM" id="SignalP"/>
    </source>
</evidence>
<feature type="chain" id="PRO_5015128282" evidence="2">
    <location>
        <begin position="20"/>
        <end position="328"/>
    </location>
</feature>
<dbReference type="InterPro" id="IPR011992">
    <property type="entry name" value="EF-hand-dom_pair"/>
</dbReference>
<reference evidence="3 4" key="1">
    <citation type="submission" date="2016-09" db="EMBL/GenBank/DDBJ databases">
        <authorList>
            <consortium name="Pathogen Informatics"/>
        </authorList>
    </citation>
    <scope>NUCLEOTIDE SEQUENCE [LARGE SCALE GENOMIC DNA]</scope>
</reference>
<dbReference type="InterPro" id="IPR006373">
    <property type="entry name" value="VSA_Rifin"/>
</dbReference>
<keyword evidence="1" id="KW-0812">Transmembrane</keyword>
<dbReference type="Proteomes" id="UP000240500">
    <property type="component" value="Chromosome 4"/>
</dbReference>
<feature type="transmembrane region" description="Helical" evidence="1">
    <location>
        <begin position="287"/>
        <end position="308"/>
    </location>
</feature>
<dbReference type="AlphaFoldDB" id="A0A2P9D4Y3"/>
<dbReference type="SUPFAM" id="SSF47473">
    <property type="entry name" value="EF-hand"/>
    <property type="match status" value="1"/>
</dbReference>
<keyword evidence="2" id="KW-0732">Signal</keyword>
<dbReference type="EMBL" id="LT969567">
    <property type="protein sequence ID" value="SOV76102.1"/>
    <property type="molecule type" value="Genomic_DNA"/>
</dbReference>
<name>A0A2P9D4Y3_PLARE</name>
<evidence type="ECO:0000256" key="1">
    <source>
        <dbReference type="SAM" id="Phobius"/>
    </source>
</evidence>